<dbReference type="AlphaFoldDB" id="A0ABC8ARH3"/>
<evidence type="ECO:0000313" key="4">
    <source>
        <dbReference type="Proteomes" id="UP000037179"/>
    </source>
</evidence>
<dbReference type="Proteomes" id="UP000180166">
    <property type="component" value="Chromosome"/>
</dbReference>
<reference evidence="3 4" key="2">
    <citation type="journal article" date="2016" name="Genome Announc.">
        <title>Draft Genome Sequence of Erythromycin- and Oxytetracycline-Sensitive Nocardia seriolae Strain U-1 (NBRC 110359).</title>
        <authorList>
            <person name="Imajoh M."/>
            <person name="Sukeda M."/>
            <person name="Shimizu M."/>
            <person name="Yamane J."/>
            <person name="Ohnishi K."/>
            <person name="Oshima S."/>
        </authorList>
    </citation>
    <scope>NUCLEOTIDE SEQUENCE [LARGE SCALE GENOMIC DNA]</scope>
    <source>
        <strain evidence="3 4">U-1</strain>
    </source>
</reference>
<organism evidence="2 5">
    <name type="scientific">Nocardia seriolae</name>
    <dbReference type="NCBI Taxonomy" id="37332"/>
    <lineage>
        <taxon>Bacteria</taxon>
        <taxon>Bacillati</taxon>
        <taxon>Actinomycetota</taxon>
        <taxon>Actinomycetes</taxon>
        <taxon>Mycobacteriales</taxon>
        <taxon>Nocardiaceae</taxon>
        <taxon>Nocardia</taxon>
    </lineage>
</organism>
<dbReference type="GeneID" id="93373371"/>
<dbReference type="PRINTS" id="PR00111">
    <property type="entry name" value="ABHYDROLASE"/>
</dbReference>
<keyword evidence="4" id="KW-1185">Reference proteome</keyword>
<dbReference type="SUPFAM" id="SSF53474">
    <property type="entry name" value="alpha/beta-Hydrolases"/>
    <property type="match status" value="1"/>
</dbReference>
<dbReference type="PANTHER" id="PTHR46438:SF11">
    <property type="entry name" value="LIPASE-RELATED"/>
    <property type="match status" value="1"/>
</dbReference>
<accession>A0ABC8ARH3</accession>
<feature type="domain" description="AB hydrolase-1" evidence="1">
    <location>
        <begin position="21"/>
        <end position="242"/>
    </location>
</feature>
<reference evidence="4" key="1">
    <citation type="submission" date="2015-07" db="EMBL/GenBank/DDBJ databases">
        <title>Nocardia seriolae U-1 whole genome shotgun sequence.</title>
        <authorList>
            <person name="Imajoh M."/>
            <person name="Fukumoto Y."/>
            <person name="Sukeda M."/>
            <person name="Yamane J."/>
            <person name="Yamasaki K."/>
            <person name="Shimizu M."/>
            <person name="Ohnishi K."/>
            <person name="Oshima S."/>
        </authorList>
    </citation>
    <scope>NUCLEOTIDE SEQUENCE [LARGE SCALE GENOMIC DNA]</scope>
    <source>
        <strain evidence="4">U-1</strain>
    </source>
</reference>
<evidence type="ECO:0000313" key="2">
    <source>
        <dbReference type="EMBL" id="APA96752.1"/>
    </source>
</evidence>
<dbReference type="PANTHER" id="PTHR46438">
    <property type="entry name" value="ALPHA/BETA-HYDROLASES SUPERFAMILY PROTEIN"/>
    <property type="match status" value="1"/>
</dbReference>
<dbReference type="EMBL" id="BBYQ01000196">
    <property type="protein sequence ID" value="GAP32973.1"/>
    <property type="molecule type" value="Genomic_DNA"/>
</dbReference>
<evidence type="ECO:0000313" key="5">
    <source>
        <dbReference type="Proteomes" id="UP000180166"/>
    </source>
</evidence>
<protein>
    <submittedName>
        <fullName evidence="3">Alpha/beta hydrolase</fullName>
    </submittedName>
    <submittedName>
        <fullName evidence="2">Haloalkane dehalogenase</fullName>
        <ecNumber evidence="2">3.8.1.5</ecNumber>
    </submittedName>
</protein>
<keyword evidence="2" id="KW-0378">Hydrolase</keyword>
<proteinExistence type="predicted"/>
<evidence type="ECO:0000259" key="1">
    <source>
        <dbReference type="Pfam" id="PF00561"/>
    </source>
</evidence>
<dbReference type="Gene3D" id="3.40.50.1820">
    <property type="entry name" value="alpha/beta hydrolase"/>
    <property type="match status" value="1"/>
</dbReference>
<reference evidence="2 5" key="3">
    <citation type="submission" date="2016-10" db="EMBL/GenBank/DDBJ databases">
        <title>Genome sequence of Nocardia seriolae strain EM150506, isolated from Anguila japonica.</title>
        <authorList>
            <person name="Han H.-J."/>
        </authorList>
    </citation>
    <scope>NUCLEOTIDE SEQUENCE [LARGE SCALE GENOMIC DNA]</scope>
    <source>
        <strain evidence="2 5">EM150506</strain>
    </source>
</reference>
<dbReference type="KEGG" id="nsr:NS506_02691"/>
<dbReference type="Pfam" id="PF00561">
    <property type="entry name" value="Abhydrolase_1"/>
    <property type="match status" value="1"/>
</dbReference>
<dbReference type="RefSeq" id="WP_036551252.1">
    <property type="nucleotide sequence ID" value="NZ_AP028459.1"/>
</dbReference>
<dbReference type="EMBL" id="CP017839">
    <property type="protein sequence ID" value="APA96752.1"/>
    <property type="molecule type" value="Genomic_DNA"/>
</dbReference>
<dbReference type="Proteomes" id="UP000037179">
    <property type="component" value="Unassembled WGS sequence"/>
</dbReference>
<gene>
    <name evidence="2" type="ORF">NS506_02691</name>
    <name evidence="3" type="ORF">NSK11_contig00196-0008</name>
</gene>
<dbReference type="GO" id="GO:0018786">
    <property type="term" value="F:haloalkane dehalogenase activity"/>
    <property type="evidence" value="ECO:0007669"/>
    <property type="project" value="UniProtKB-EC"/>
</dbReference>
<evidence type="ECO:0000313" key="3">
    <source>
        <dbReference type="EMBL" id="GAP32973.1"/>
    </source>
</evidence>
<sequence length="264" mass="28432">MRTARTTAGTVAYEDIGTGRPIVLLHANMHDHHDFDPIVPALAREHRVIAIDWPGHGASQANPELTGTMVADTLAEIVTALELEPAVYIGNSIGGYAAARLAIDHPQRVAGLVLVNTGGFVAQSVLTRAYCRFFGSSLVARSLLPQVVRFYTQPISTHDRTTIASAIRTARTETGRATYQSLWRSFNDPAYDLTGSAATITAPTMVVWGSHDPLVPVRYGRATAAAIPGARLETLPTGHMPFSSLPQQFLNIVEPFIHSALTTI</sequence>
<dbReference type="InterPro" id="IPR000073">
    <property type="entry name" value="AB_hydrolase_1"/>
</dbReference>
<dbReference type="EC" id="3.8.1.5" evidence="2"/>
<dbReference type="InterPro" id="IPR029058">
    <property type="entry name" value="AB_hydrolase_fold"/>
</dbReference>
<name>A0ABC8ARH3_9NOCA</name>